<sequence length="333" mass="37081">MREAAIAFLEGLQRYELAMLTRECAIEIVDLESPGYFGGRVRSREATFSAPPPVDEALKSLTDIDRKRLVEAVATVEADLAPGEDIIVKRNTDRKCSAAAEILSDLIIHRAMMKSVATGGPRIQEVDDYYKARELRLKDSVSPEFLYNNPYPSLWDWYKHWSEALPHYRQRRQAVDCIFGPVIDAVARRPRMTAPQRDDTGWERVDRALSKARQLLERASAEEDFQAIGLLCREVTISLAQAVYSPKRHPSVDGTAIGPADANRMLDAFFAVEFHGSSEKEVRAHARASLALSLNLQHRRTATRTLAALCIEATSSTVAVVSITAREASNDVG</sequence>
<dbReference type="Proteomes" id="UP000236743">
    <property type="component" value="Unassembled WGS sequence"/>
</dbReference>
<evidence type="ECO:0008006" key="3">
    <source>
        <dbReference type="Google" id="ProtNLM"/>
    </source>
</evidence>
<name>A0A1H5Z0S3_9HYPH</name>
<dbReference type="RefSeq" id="WP_103872618.1">
    <property type="nucleotide sequence ID" value="NZ_FNUY01000004.1"/>
</dbReference>
<evidence type="ECO:0000313" key="2">
    <source>
        <dbReference type="Proteomes" id="UP000236743"/>
    </source>
</evidence>
<dbReference type="EMBL" id="FNUY01000004">
    <property type="protein sequence ID" value="SEG29237.1"/>
    <property type="molecule type" value="Genomic_DNA"/>
</dbReference>
<protein>
    <recommendedName>
        <fullName evidence="3">AbiTii domain-containing protein</fullName>
    </recommendedName>
</protein>
<gene>
    <name evidence="1" type="ORF">SAMN04488115_104166</name>
</gene>
<proteinExistence type="predicted"/>
<keyword evidence="2" id="KW-1185">Reference proteome</keyword>
<dbReference type="OrthoDB" id="7021751at2"/>
<accession>A0A1H5Z0S3</accession>
<dbReference type="AlphaFoldDB" id="A0A1H5Z0S3"/>
<evidence type="ECO:0000313" key="1">
    <source>
        <dbReference type="EMBL" id="SEG29237.1"/>
    </source>
</evidence>
<reference evidence="1 2" key="1">
    <citation type="submission" date="2016-10" db="EMBL/GenBank/DDBJ databases">
        <authorList>
            <person name="de Groot N.N."/>
        </authorList>
    </citation>
    <scope>NUCLEOTIDE SEQUENCE [LARGE SCALE GENOMIC DNA]</scope>
    <source>
        <strain evidence="1 2">DSM 26656</strain>
    </source>
</reference>
<organism evidence="1 2">
    <name type="scientific">Bosea lathyri</name>
    <dbReference type="NCBI Taxonomy" id="1036778"/>
    <lineage>
        <taxon>Bacteria</taxon>
        <taxon>Pseudomonadati</taxon>
        <taxon>Pseudomonadota</taxon>
        <taxon>Alphaproteobacteria</taxon>
        <taxon>Hyphomicrobiales</taxon>
        <taxon>Boseaceae</taxon>
        <taxon>Bosea</taxon>
    </lineage>
</organism>